<comment type="subcellular location">
    <subcellularLocation>
        <location evidence="1">Cell membrane</location>
        <topology evidence="1">Multi-pass membrane protein</topology>
    </subcellularLocation>
</comment>
<keyword evidence="3" id="KW-1003">Cell membrane</keyword>
<feature type="domain" description="Sulfatase N-terminal" evidence="8">
    <location>
        <begin position="250"/>
        <end position="527"/>
    </location>
</feature>
<feature type="transmembrane region" description="Helical" evidence="7">
    <location>
        <begin position="71"/>
        <end position="91"/>
    </location>
</feature>
<feature type="transmembrane region" description="Helical" evidence="7">
    <location>
        <begin position="127"/>
        <end position="147"/>
    </location>
</feature>
<evidence type="ECO:0000256" key="7">
    <source>
        <dbReference type="SAM" id="Phobius"/>
    </source>
</evidence>
<evidence type="ECO:0000313" key="9">
    <source>
        <dbReference type="EMBL" id="MEQ3354130.1"/>
    </source>
</evidence>
<feature type="transmembrane region" description="Helical" evidence="7">
    <location>
        <begin position="47"/>
        <end position="66"/>
    </location>
</feature>
<sequence>MKRIDSRWRPYGIMALLSALITLFTLYYACGDGPLREALFASYFKSPLLLFMNFLPVFLLFVFLYALSGRLWVGFSVTGLLFFVLSVVQQFKLMYRDEPFVLPEILLFRESMLMKGNYHMSVLSSDVMTLIGLIAMIAISVFLFLWGRIPWIGRGRRRLLIGSILAMLFIFQGFRGPYFSPKVYARVGEKAPINIYNATETYMAKGLAYPFILSGRMMRGTPPEDYDKKLAAMLWKDIKDTSIPEDKKVHVVSVMLESFADFTDFDGIPIHRDVYNNFHAIQEEGIHGHLIADIFGGGTVNTERGFLTGFSGTSYASSAAMMTDTHSHVRYFTQNGYTAEALHPIYGWFYNRKNVNPRLGFDEYLSFDNYFQAVEEAAGDTDWGYTRDNHFFPEVEKRLNATAADGNYYFSYALTYQGHGPYADYNMADRKYVDKLEDQDPRDWAIFNNYLSNVAATDDALGDFVESLRENPAPVVLIFFGDHKPWLGEGDSGYKSMGINIDQSTLEGVLNYYTTPYVIWANDAAKAKLGVDFHGEGPDLSPFLLMKYLFETMGWPYDPMMAVQSSYLKNTTVLHPPYIRKDGEYQLLEGDDSLLEMVRQYRAMEYYRANDKVQK</sequence>
<evidence type="ECO:0000256" key="2">
    <source>
        <dbReference type="ARBA" id="ARBA00004936"/>
    </source>
</evidence>
<keyword evidence="10" id="KW-1185">Reference proteome</keyword>
<dbReference type="InterPro" id="IPR017850">
    <property type="entry name" value="Alkaline_phosphatase_core_sf"/>
</dbReference>
<evidence type="ECO:0000313" key="10">
    <source>
        <dbReference type="Proteomes" id="UP001481872"/>
    </source>
</evidence>
<evidence type="ECO:0000259" key="8">
    <source>
        <dbReference type="Pfam" id="PF00884"/>
    </source>
</evidence>
<proteinExistence type="predicted"/>
<name>A0ABV1J853_9FIRM</name>
<reference evidence="9 10" key="1">
    <citation type="submission" date="2024-04" db="EMBL/GenBank/DDBJ databases">
        <title>Human intestinal bacterial collection.</title>
        <authorList>
            <person name="Pauvert C."/>
            <person name="Hitch T.C.A."/>
            <person name="Clavel T."/>
        </authorList>
    </citation>
    <scope>NUCLEOTIDE SEQUENCE [LARGE SCALE GENOMIC DNA]</scope>
    <source>
        <strain evidence="9 10">CLA-SR-H026</strain>
    </source>
</reference>
<dbReference type="Proteomes" id="UP001481872">
    <property type="component" value="Unassembled WGS sequence"/>
</dbReference>
<dbReference type="SUPFAM" id="SSF53649">
    <property type="entry name" value="Alkaline phosphatase-like"/>
    <property type="match status" value="1"/>
</dbReference>
<keyword evidence="6 7" id="KW-0472">Membrane</keyword>
<dbReference type="EMBL" id="JBBNPS010000025">
    <property type="protein sequence ID" value="MEQ3354130.1"/>
    <property type="molecule type" value="Genomic_DNA"/>
</dbReference>
<comment type="pathway">
    <text evidence="2">Cell wall biogenesis; lipoteichoic acid biosynthesis.</text>
</comment>
<dbReference type="Gene3D" id="3.40.720.10">
    <property type="entry name" value="Alkaline Phosphatase, subunit A"/>
    <property type="match status" value="1"/>
</dbReference>
<evidence type="ECO:0000256" key="6">
    <source>
        <dbReference type="ARBA" id="ARBA00023136"/>
    </source>
</evidence>
<feature type="transmembrane region" description="Helical" evidence="7">
    <location>
        <begin position="159"/>
        <end position="178"/>
    </location>
</feature>
<dbReference type="InterPro" id="IPR000917">
    <property type="entry name" value="Sulfatase_N"/>
</dbReference>
<keyword evidence="5 7" id="KW-1133">Transmembrane helix</keyword>
<accession>A0ABV1J853</accession>
<evidence type="ECO:0000256" key="4">
    <source>
        <dbReference type="ARBA" id="ARBA00022692"/>
    </source>
</evidence>
<evidence type="ECO:0000256" key="5">
    <source>
        <dbReference type="ARBA" id="ARBA00022989"/>
    </source>
</evidence>
<dbReference type="Pfam" id="PF00884">
    <property type="entry name" value="Sulfatase"/>
    <property type="match status" value="1"/>
</dbReference>
<dbReference type="InterPro" id="IPR050448">
    <property type="entry name" value="OpgB/LTA_synthase_biosynth"/>
</dbReference>
<keyword evidence="4 7" id="KW-0812">Transmembrane</keyword>
<gene>
    <name evidence="9" type="ORF">AAA081_07490</name>
</gene>
<evidence type="ECO:0000256" key="3">
    <source>
        <dbReference type="ARBA" id="ARBA00022475"/>
    </source>
</evidence>
<dbReference type="CDD" id="cd16015">
    <property type="entry name" value="LTA_synthase"/>
    <property type="match status" value="1"/>
</dbReference>
<dbReference type="PANTHER" id="PTHR47371">
    <property type="entry name" value="LIPOTEICHOIC ACID SYNTHASE"/>
    <property type="match status" value="1"/>
</dbReference>
<comment type="caution">
    <text evidence="9">The sequence shown here is derived from an EMBL/GenBank/DDBJ whole genome shotgun (WGS) entry which is preliminary data.</text>
</comment>
<protein>
    <submittedName>
        <fullName evidence="9">Sulfatase-like hydrolase/transferase</fullName>
    </submittedName>
</protein>
<dbReference type="PANTHER" id="PTHR47371:SF3">
    <property type="entry name" value="PHOSPHOGLYCEROL TRANSFERASE I"/>
    <property type="match status" value="1"/>
</dbReference>
<evidence type="ECO:0000256" key="1">
    <source>
        <dbReference type="ARBA" id="ARBA00004651"/>
    </source>
</evidence>
<organism evidence="9 10">
    <name type="scientific">Aedoeadaptatus acetigenes</name>
    <dbReference type="NCBI Taxonomy" id="2981723"/>
    <lineage>
        <taxon>Bacteria</taxon>
        <taxon>Bacillati</taxon>
        <taxon>Bacillota</taxon>
        <taxon>Tissierellia</taxon>
        <taxon>Tissierellales</taxon>
        <taxon>Peptoniphilaceae</taxon>
        <taxon>Aedoeadaptatus</taxon>
    </lineage>
</organism>
<dbReference type="RefSeq" id="WP_349054449.1">
    <property type="nucleotide sequence ID" value="NZ_JBBNPS010000025.1"/>
</dbReference>